<sequence>MISPLTIHAHAFICNCDHIPAITFRIRQLHTGSGHDRNLVVPFGGKSLSSEDPGHNCFPAVSFGGKTAANERRIEASYAREDGPLTLAPFTGDGATVACGRYGILAGFAQESQQGCLAMKGLEQISKLQGYIRKVIKGDSKLKSRNLGNGWPAAKAWEVWPTVGGGGGEKPTIFLKKSAPLGTSGVLETIRCPFCKSFSPEFSK</sequence>
<evidence type="ECO:0000313" key="2">
    <source>
        <dbReference type="Proteomes" id="UP001552299"/>
    </source>
</evidence>
<keyword evidence="2" id="KW-1185">Reference proteome</keyword>
<dbReference type="Proteomes" id="UP001552299">
    <property type="component" value="Unassembled WGS sequence"/>
</dbReference>
<gene>
    <name evidence="1" type="ORF">M5K25_012172</name>
</gene>
<accession>A0ABD0UWH2</accession>
<comment type="caution">
    <text evidence="1">The sequence shown here is derived from an EMBL/GenBank/DDBJ whole genome shotgun (WGS) entry which is preliminary data.</text>
</comment>
<evidence type="ECO:0000313" key="1">
    <source>
        <dbReference type="EMBL" id="KAL0917125.1"/>
    </source>
</evidence>
<dbReference type="AlphaFoldDB" id="A0ABD0UWH2"/>
<reference evidence="1 2" key="1">
    <citation type="journal article" date="2024" name="Plant Biotechnol. J.">
        <title>Dendrobium thyrsiflorum genome and its molecular insights into genes involved in important horticultural traits.</title>
        <authorList>
            <person name="Chen B."/>
            <person name="Wang J.Y."/>
            <person name="Zheng P.J."/>
            <person name="Li K.L."/>
            <person name="Liang Y.M."/>
            <person name="Chen X.F."/>
            <person name="Zhang C."/>
            <person name="Zhao X."/>
            <person name="He X."/>
            <person name="Zhang G.Q."/>
            <person name="Liu Z.J."/>
            <person name="Xu Q."/>
        </authorList>
    </citation>
    <scope>NUCLEOTIDE SEQUENCE [LARGE SCALE GENOMIC DNA]</scope>
    <source>
        <strain evidence="1">GZMU011</strain>
    </source>
</reference>
<name>A0ABD0UWH2_DENTH</name>
<dbReference type="EMBL" id="JANQDX010000010">
    <property type="protein sequence ID" value="KAL0917125.1"/>
    <property type="molecule type" value="Genomic_DNA"/>
</dbReference>
<organism evidence="1 2">
    <name type="scientific">Dendrobium thyrsiflorum</name>
    <name type="common">Pinecone-like raceme dendrobium</name>
    <name type="synonym">Orchid</name>
    <dbReference type="NCBI Taxonomy" id="117978"/>
    <lineage>
        <taxon>Eukaryota</taxon>
        <taxon>Viridiplantae</taxon>
        <taxon>Streptophyta</taxon>
        <taxon>Embryophyta</taxon>
        <taxon>Tracheophyta</taxon>
        <taxon>Spermatophyta</taxon>
        <taxon>Magnoliopsida</taxon>
        <taxon>Liliopsida</taxon>
        <taxon>Asparagales</taxon>
        <taxon>Orchidaceae</taxon>
        <taxon>Epidendroideae</taxon>
        <taxon>Malaxideae</taxon>
        <taxon>Dendrobiinae</taxon>
        <taxon>Dendrobium</taxon>
    </lineage>
</organism>
<protein>
    <submittedName>
        <fullName evidence="1">Uncharacterized protein</fullName>
    </submittedName>
</protein>
<proteinExistence type="predicted"/>